<sequence>WGIEVFFRWIKQNLNVPVLFGTTMNAVFNQLFAALMTYVILKWLYDHSKSFVIPCKRMPLIRFTEQIQHDQLQIEWIIATTKVLEKHVYLSNLKKPVSG</sequence>
<dbReference type="AlphaFoldDB" id="A0A1G4TYP6"/>
<keyword evidence="2" id="KW-1185">Reference proteome</keyword>
<dbReference type="EMBL" id="FMTT01000079">
    <property type="protein sequence ID" value="SCW86458.1"/>
    <property type="molecule type" value="Genomic_DNA"/>
</dbReference>
<evidence type="ECO:0000313" key="1">
    <source>
        <dbReference type="EMBL" id="SCW86458.1"/>
    </source>
</evidence>
<gene>
    <name evidence="1" type="ORF">SAMN04487970_107918</name>
</gene>
<accession>A0A1G4TYP6</accession>
<feature type="non-terminal residue" evidence="1">
    <location>
        <position position="1"/>
    </location>
</feature>
<evidence type="ECO:0008006" key="3">
    <source>
        <dbReference type="Google" id="ProtNLM"/>
    </source>
</evidence>
<proteinExistence type="predicted"/>
<protein>
    <recommendedName>
        <fullName evidence="3">Transposase DDE domain-containing protein</fullName>
    </recommendedName>
</protein>
<dbReference type="InterPro" id="IPR012337">
    <property type="entry name" value="RNaseH-like_sf"/>
</dbReference>
<dbReference type="STRING" id="624147.SAMN04487970_107918"/>
<reference evidence="2" key="1">
    <citation type="submission" date="2016-10" db="EMBL/GenBank/DDBJ databases">
        <authorList>
            <person name="Varghese N."/>
            <person name="Submissions S."/>
        </authorList>
    </citation>
    <scope>NUCLEOTIDE SEQUENCE [LARGE SCALE GENOMIC DNA]</scope>
    <source>
        <strain evidence="2">CGMCC 1.8946</strain>
    </source>
</reference>
<organism evidence="1 2">
    <name type="scientific">Paenibacillus tianmuensis</name>
    <dbReference type="NCBI Taxonomy" id="624147"/>
    <lineage>
        <taxon>Bacteria</taxon>
        <taxon>Bacillati</taxon>
        <taxon>Bacillota</taxon>
        <taxon>Bacilli</taxon>
        <taxon>Bacillales</taxon>
        <taxon>Paenibacillaceae</taxon>
        <taxon>Paenibacillus</taxon>
    </lineage>
</organism>
<evidence type="ECO:0000313" key="2">
    <source>
        <dbReference type="Proteomes" id="UP000198601"/>
    </source>
</evidence>
<dbReference type="SUPFAM" id="SSF53098">
    <property type="entry name" value="Ribonuclease H-like"/>
    <property type="match status" value="1"/>
</dbReference>
<dbReference type="Proteomes" id="UP000198601">
    <property type="component" value="Unassembled WGS sequence"/>
</dbReference>
<name>A0A1G4TYP6_9BACL</name>